<dbReference type="EMBL" id="QKYT01000018">
    <property type="protein sequence ID" value="RIA98248.1"/>
    <property type="molecule type" value="Genomic_DNA"/>
</dbReference>
<protein>
    <submittedName>
        <fullName evidence="2">S-adenosyl-L-methionine-dependent methyltransferase</fullName>
    </submittedName>
</protein>
<dbReference type="AlphaFoldDB" id="A0A397TJT6"/>
<dbReference type="CDD" id="cd02440">
    <property type="entry name" value="AdoMet_MTases"/>
    <property type="match status" value="1"/>
</dbReference>
<accession>A0A397TJT6</accession>
<dbReference type="InterPro" id="IPR029063">
    <property type="entry name" value="SAM-dependent_MTases_sf"/>
</dbReference>
<dbReference type="Pfam" id="PF13649">
    <property type="entry name" value="Methyltransf_25"/>
    <property type="match status" value="1"/>
</dbReference>
<dbReference type="PANTHER" id="PTHR43591:SF24">
    <property type="entry name" value="2-METHOXY-6-POLYPRENYL-1,4-BENZOQUINOL METHYLASE, MITOCHONDRIAL"/>
    <property type="match status" value="1"/>
</dbReference>
<dbReference type="PANTHER" id="PTHR43591">
    <property type="entry name" value="METHYLTRANSFERASE"/>
    <property type="match status" value="1"/>
</dbReference>
<dbReference type="InterPro" id="IPR041698">
    <property type="entry name" value="Methyltransf_25"/>
</dbReference>
<evidence type="ECO:0000313" key="2">
    <source>
        <dbReference type="EMBL" id="RIA98248.1"/>
    </source>
</evidence>
<dbReference type="SUPFAM" id="SSF53335">
    <property type="entry name" value="S-adenosyl-L-methionine-dependent methyltransferases"/>
    <property type="match status" value="1"/>
</dbReference>
<keyword evidence="2" id="KW-0489">Methyltransferase</keyword>
<keyword evidence="3" id="KW-1185">Reference proteome</keyword>
<sequence length="188" mass="21649">MGNSISKKTKNNLNYSELFPSKSILENKEDYEELEHLGHGILREVFQGNFSSPIQNILLDPNAKILDVGCGTGFWLIEMASDFQKPNYFGIDILPIFPKSTFPSNIEFQQGNVLEGLPFEDNTFDFIHMQFLFCELTVFQWENFIFQEIARVLKPGGWLEICDPELEIINKGPMTKKFDMAGKYTVYI</sequence>
<gene>
    <name evidence="2" type="ORF">C1645_685997</name>
</gene>
<keyword evidence="2" id="KW-0808">Transferase</keyword>
<name>A0A397TJT6_9GLOM</name>
<organism evidence="2 3">
    <name type="scientific">Glomus cerebriforme</name>
    <dbReference type="NCBI Taxonomy" id="658196"/>
    <lineage>
        <taxon>Eukaryota</taxon>
        <taxon>Fungi</taxon>
        <taxon>Fungi incertae sedis</taxon>
        <taxon>Mucoromycota</taxon>
        <taxon>Glomeromycotina</taxon>
        <taxon>Glomeromycetes</taxon>
        <taxon>Glomerales</taxon>
        <taxon>Glomeraceae</taxon>
        <taxon>Glomus</taxon>
    </lineage>
</organism>
<dbReference type="Proteomes" id="UP000265703">
    <property type="component" value="Unassembled WGS sequence"/>
</dbReference>
<feature type="domain" description="Methyltransferase" evidence="1">
    <location>
        <begin position="65"/>
        <end position="157"/>
    </location>
</feature>
<evidence type="ECO:0000313" key="3">
    <source>
        <dbReference type="Proteomes" id="UP000265703"/>
    </source>
</evidence>
<dbReference type="Gene3D" id="3.40.50.150">
    <property type="entry name" value="Vaccinia Virus protein VP39"/>
    <property type="match status" value="1"/>
</dbReference>
<dbReference type="GO" id="GO:0032259">
    <property type="term" value="P:methylation"/>
    <property type="evidence" value="ECO:0007669"/>
    <property type="project" value="UniProtKB-KW"/>
</dbReference>
<dbReference type="OrthoDB" id="2013972at2759"/>
<reference evidence="2 3" key="1">
    <citation type="submission" date="2018-06" db="EMBL/GenBank/DDBJ databases">
        <title>Comparative genomics reveals the genomic features of Rhizophagus irregularis, R. cerebriforme, R. diaphanum and Gigaspora rosea, and their symbiotic lifestyle signature.</title>
        <authorList>
            <person name="Morin E."/>
            <person name="San Clemente H."/>
            <person name="Chen E.C.H."/>
            <person name="De La Providencia I."/>
            <person name="Hainaut M."/>
            <person name="Kuo A."/>
            <person name="Kohler A."/>
            <person name="Murat C."/>
            <person name="Tang N."/>
            <person name="Roy S."/>
            <person name="Loubradou J."/>
            <person name="Henrissat B."/>
            <person name="Grigoriev I.V."/>
            <person name="Corradi N."/>
            <person name="Roux C."/>
            <person name="Martin F.M."/>
        </authorList>
    </citation>
    <scope>NUCLEOTIDE SEQUENCE [LARGE SCALE GENOMIC DNA]</scope>
    <source>
        <strain evidence="2 3">DAOM 227022</strain>
    </source>
</reference>
<evidence type="ECO:0000259" key="1">
    <source>
        <dbReference type="Pfam" id="PF13649"/>
    </source>
</evidence>
<comment type="caution">
    <text evidence="2">The sequence shown here is derived from an EMBL/GenBank/DDBJ whole genome shotgun (WGS) entry which is preliminary data.</text>
</comment>
<dbReference type="GO" id="GO:0008168">
    <property type="term" value="F:methyltransferase activity"/>
    <property type="evidence" value="ECO:0007669"/>
    <property type="project" value="UniProtKB-KW"/>
</dbReference>
<proteinExistence type="predicted"/>